<name>A0AAD7QRK7_9ASCO</name>
<organism evidence="3 4">
    <name type="scientific">Lipomyces tetrasporus</name>
    <dbReference type="NCBI Taxonomy" id="54092"/>
    <lineage>
        <taxon>Eukaryota</taxon>
        <taxon>Fungi</taxon>
        <taxon>Dikarya</taxon>
        <taxon>Ascomycota</taxon>
        <taxon>Saccharomycotina</taxon>
        <taxon>Lipomycetes</taxon>
        <taxon>Lipomycetales</taxon>
        <taxon>Lipomycetaceae</taxon>
        <taxon>Lipomyces</taxon>
    </lineage>
</organism>
<gene>
    <name evidence="3" type="ORF">POJ06DRAFT_277707</name>
</gene>
<evidence type="ECO:0000256" key="2">
    <source>
        <dbReference type="SAM" id="MobiDB-lite"/>
    </source>
</evidence>
<accession>A0AAD7QRK7</accession>
<dbReference type="SUPFAM" id="SSF57959">
    <property type="entry name" value="Leucine zipper domain"/>
    <property type="match status" value="1"/>
</dbReference>
<proteinExistence type="predicted"/>
<keyword evidence="1" id="KW-0175">Coiled coil</keyword>
<evidence type="ECO:0000313" key="3">
    <source>
        <dbReference type="EMBL" id="KAJ8098492.1"/>
    </source>
</evidence>
<dbReference type="EMBL" id="JARPMG010000009">
    <property type="protein sequence ID" value="KAJ8098492.1"/>
    <property type="molecule type" value="Genomic_DNA"/>
</dbReference>
<dbReference type="PANTHER" id="PTHR40618">
    <property type="entry name" value="B-ZIP TRANSCRIPTION FACTOR (EUROFUNG)-RELATED"/>
    <property type="match status" value="1"/>
</dbReference>
<protein>
    <recommendedName>
        <fullName evidence="5">BZIP domain-containing protein</fullName>
    </recommendedName>
</protein>
<dbReference type="CDD" id="cd14688">
    <property type="entry name" value="bZIP_YAP"/>
    <property type="match status" value="1"/>
</dbReference>
<evidence type="ECO:0000313" key="4">
    <source>
        <dbReference type="Proteomes" id="UP001217417"/>
    </source>
</evidence>
<feature type="compositionally biased region" description="Polar residues" evidence="2">
    <location>
        <begin position="127"/>
        <end position="159"/>
    </location>
</feature>
<dbReference type="GeneID" id="80884889"/>
<dbReference type="InterPro" id="IPR046347">
    <property type="entry name" value="bZIP_sf"/>
</dbReference>
<reference evidence="3" key="1">
    <citation type="submission" date="2023-03" db="EMBL/GenBank/DDBJ databases">
        <title>Near-Complete genome sequence of Lipomyces tetrasporous NRRL Y-64009, an oleaginous yeast capable of growing on lignocellulosic hydrolysates.</title>
        <authorList>
            <consortium name="Lawrence Berkeley National Laboratory"/>
            <person name="Jagtap S.S."/>
            <person name="Liu J.-J."/>
            <person name="Walukiewicz H.E."/>
            <person name="Pangilinan J."/>
            <person name="Lipzen A."/>
            <person name="Ahrendt S."/>
            <person name="Koriabine M."/>
            <person name="Cobaugh K."/>
            <person name="Salamov A."/>
            <person name="Yoshinaga Y."/>
            <person name="Ng V."/>
            <person name="Daum C."/>
            <person name="Grigoriev I.V."/>
            <person name="Slininger P.J."/>
            <person name="Dien B.S."/>
            <person name="Jin Y.-S."/>
            <person name="Rao C.V."/>
        </authorList>
    </citation>
    <scope>NUCLEOTIDE SEQUENCE</scope>
    <source>
        <strain evidence="3">NRRL Y-64009</strain>
    </source>
</reference>
<feature type="coiled-coil region" evidence="1">
    <location>
        <begin position="189"/>
        <end position="216"/>
    </location>
</feature>
<dbReference type="RefSeq" id="XP_056041942.1">
    <property type="nucleotide sequence ID" value="XM_056189723.1"/>
</dbReference>
<dbReference type="Proteomes" id="UP001217417">
    <property type="component" value="Unassembled WGS sequence"/>
</dbReference>
<evidence type="ECO:0008006" key="5">
    <source>
        <dbReference type="Google" id="ProtNLM"/>
    </source>
</evidence>
<evidence type="ECO:0000256" key="1">
    <source>
        <dbReference type="SAM" id="Coils"/>
    </source>
</evidence>
<dbReference type="Gene3D" id="1.20.5.170">
    <property type="match status" value="1"/>
</dbReference>
<sequence>MAPMMTYLDPTSGDPLLGSVTLEPGTDISHSPLHAQTVTHGDVNLSVTQFVDPVIGAMILQYSDWTFDSENGENLASSTIPYMVDGMDVKETLPVCLEAQLQHVHVGDHVDIQNIQDTGDRAGGSTAPENDTSSSKNFIAENSSARTKNTTVQDASNMSKTKRGRPTYSSQDSRAKRREQICKAQRAYRERKERTITNLQSRVRTLEAVVEQMQSSFVEVCDLGLQAAVEHDDSQFTDTLANVTRPVLALVRDADCNEEAEIGPRISTGVQASMYPGSSISARASLMSPLSILSASCAIANPSGTGYVYGPPQNRQAVILDKLYRHAYRWARTALMSPQNYAREISRIFPTGIDIFAAIEYLGLWLSEVSLIDSTTYSDRVNDDSIMPGFTSPWTIAEQVKWAERGKENMTVNLDVLALSLDGRGICTAEGLRSRWWILILGF</sequence>
<dbReference type="PANTHER" id="PTHR40618:SF1">
    <property type="entry name" value="B-ZIP TRANSCRIPTION FACTOR (EUROFUNG)"/>
    <property type="match status" value="1"/>
</dbReference>
<comment type="caution">
    <text evidence="3">The sequence shown here is derived from an EMBL/GenBank/DDBJ whole genome shotgun (WGS) entry which is preliminary data.</text>
</comment>
<keyword evidence="4" id="KW-1185">Reference proteome</keyword>
<dbReference type="GO" id="GO:0003700">
    <property type="term" value="F:DNA-binding transcription factor activity"/>
    <property type="evidence" value="ECO:0007669"/>
    <property type="project" value="InterPro"/>
</dbReference>
<dbReference type="AlphaFoldDB" id="A0AAD7QRK7"/>
<feature type="region of interest" description="Disordered" evidence="2">
    <location>
        <begin position="115"/>
        <end position="178"/>
    </location>
</feature>